<evidence type="ECO:0000256" key="2">
    <source>
        <dbReference type="ARBA" id="ARBA00022448"/>
    </source>
</evidence>
<dbReference type="GeneID" id="25406673"/>
<dbReference type="AlphaFoldDB" id="A0A3G1A7V9"/>
<dbReference type="STRING" id="697581.TCARB_1262"/>
<evidence type="ECO:0000259" key="7">
    <source>
        <dbReference type="PROSITE" id="PS50850"/>
    </source>
</evidence>
<evidence type="ECO:0000313" key="9">
    <source>
        <dbReference type="Proteomes" id="UP000266720"/>
    </source>
</evidence>
<dbReference type="EMBL" id="CP007493">
    <property type="protein sequence ID" value="AJB42308.1"/>
    <property type="molecule type" value="Genomic_DNA"/>
</dbReference>
<evidence type="ECO:0000313" key="8">
    <source>
        <dbReference type="EMBL" id="AJB42308.1"/>
    </source>
</evidence>
<evidence type="ECO:0000256" key="4">
    <source>
        <dbReference type="ARBA" id="ARBA00022989"/>
    </source>
</evidence>
<evidence type="ECO:0000256" key="1">
    <source>
        <dbReference type="ARBA" id="ARBA00004141"/>
    </source>
</evidence>
<dbReference type="InterPro" id="IPR020846">
    <property type="entry name" value="MFS_dom"/>
</dbReference>
<dbReference type="SUPFAM" id="SSF103473">
    <property type="entry name" value="MFS general substrate transporter"/>
    <property type="match status" value="1"/>
</dbReference>
<name>A0A3G1A7V9_9CREN</name>
<keyword evidence="5 6" id="KW-0472">Membrane</keyword>
<dbReference type="InterPro" id="IPR044770">
    <property type="entry name" value="MFS_spinster-like"/>
</dbReference>
<feature type="transmembrane region" description="Helical" evidence="6">
    <location>
        <begin position="255"/>
        <end position="274"/>
    </location>
</feature>
<feature type="domain" description="Major facilitator superfamily (MFS) profile" evidence="7">
    <location>
        <begin position="11"/>
        <end position="423"/>
    </location>
</feature>
<dbReference type="PANTHER" id="PTHR23505:SF79">
    <property type="entry name" value="PROTEIN SPINSTER"/>
    <property type="match status" value="1"/>
</dbReference>
<dbReference type="InterPro" id="IPR011701">
    <property type="entry name" value="MFS"/>
</dbReference>
<evidence type="ECO:0000256" key="3">
    <source>
        <dbReference type="ARBA" id="ARBA00022692"/>
    </source>
</evidence>
<evidence type="ECO:0000256" key="5">
    <source>
        <dbReference type="ARBA" id="ARBA00023136"/>
    </source>
</evidence>
<evidence type="ECO:0000256" key="6">
    <source>
        <dbReference type="SAM" id="Phobius"/>
    </source>
</evidence>
<feature type="transmembrane region" description="Helical" evidence="6">
    <location>
        <begin position="170"/>
        <end position="189"/>
    </location>
</feature>
<feature type="transmembrane region" description="Helical" evidence="6">
    <location>
        <begin position="50"/>
        <end position="72"/>
    </location>
</feature>
<dbReference type="InterPro" id="IPR036259">
    <property type="entry name" value="MFS_trans_sf"/>
</dbReference>
<keyword evidence="2" id="KW-0813">Transport</keyword>
<keyword evidence="4 6" id="KW-1133">Transmembrane helix</keyword>
<dbReference type="PANTHER" id="PTHR23505">
    <property type="entry name" value="SPINSTER"/>
    <property type="match status" value="1"/>
</dbReference>
<accession>A0A3G1A7V9</accession>
<feature type="transmembrane region" description="Helical" evidence="6">
    <location>
        <begin position="12"/>
        <end position="30"/>
    </location>
</feature>
<dbReference type="Pfam" id="PF07690">
    <property type="entry name" value="MFS_1"/>
    <property type="match status" value="1"/>
</dbReference>
<dbReference type="KEGG" id="tcb:TCARB_1262"/>
<protein>
    <submittedName>
        <fullName evidence="8">Major facilitator superfamily MFS_1</fullName>
    </submittedName>
</protein>
<feature type="transmembrane region" description="Helical" evidence="6">
    <location>
        <begin position="294"/>
        <end position="314"/>
    </location>
</feature>
<dbReference type="Gene3D" id="1.20.1250.20">
    <property type="entry name" value="MFS general substrate transporter like domains"/>
    <property type="match status" value="1"/>
</dbReference>
<dbReference type="GO" id="GO:0022857">
    <property type="term" value="F:transmembrane transporter activity"/>
    <property type="evidence" value="ECO:0007669"/>
    <property type="project" value="InterPro"/>
</dbReference>
<feature type="transmembrane region" description="Helical" evidence="6">
    <location>
        <begin position="84"/>
        <end position="102"/>
    </location>
</feature>
<comment type="subcellular location">
    <subcellularLocation>
        <location evidence="1">Membrane</location>
        <topology evidence="1">Multi-pass membrane protein</topology>
    </subcellularLocation>
</comment>
<organism evidence="8 9">
    <name type="scientific">Thermofilum adornatum 1505</name>
    <dbReference type="NCBI Taxonomy" id="697581"/>
    <lineage>
        <taxon>Archaea</taxon>
        <taxon>Thermoproteota</taxon>
        <taxon>Thermoprotei</taxon>
        <taxon>Thermofilales</taxon>
        <taxon>Thermofilaceae</taxon>
        <taxon>Thermofilum</taxon>
    </lineage>
</organism>
<dbReference type="Proteomes" id="UP000266720">
    <property type="component" value="Chromosome"/>
</dbReference>
<feature type="transmembrane region" description="Helical" evidence="6">
    <location>
        <begin position="108"/>
        <end position="130"/>
    </location>
</feature>
<dbReference type="GeneID" id="16572823"/>
<feature type="transmembrane region" description="Helical" evidence="6">
    <location>
        <begin position="220"/>
        <end position="243"/>
    </location>
</feature>
<proteinExistence type="predicted"/>
<dbReference type="PROSITE" id="PS50850">
    <property type="entry name" value="MFS"/>
    <property type="match status" value="1"/>
</dbReference>
<keyword evidence="3 6" id="KW-0812">Transmembrane</keyword>
<dbReference type="GO" id="GO:0016020">
    <property type="term" value="C:membrane"/>
    <property type="evidence" value="ECO:0007669"/>
    <property type="project" value="UniProtKB-SubCell"/>
</dbReference>
<reference evidence="9" key="1">
    <citation type="book" date="2010" name="EXTREMOPHILES" publisher="0:0-0">
        <title>Complete genome sequences of ten hyperthermophilic archaea reveal their metabolic capabilities and possible ecological roles.</title>
        <editorList>
            <person name="?"/>
        </editorList>
        <authorList>
            <person name="Ravin N.V."/>
            <person name="Mardanov A.V."/>
            <person name="Bonch-Osmolovskaya E.A."/>
            <person name="Skryabin K.G."/>
        </authorList>
    </citation>
    <scope>NUCLEOTIDE SEQUENCE [LARGE SCALE GENOMIC DNA]</scope>
    <source>
        <strain evidence="9">1505</strain>
    </source>
</reference>
<gene>
    <name evidence="8" type="ORF">TCARB_1262</name>
</gene>
<dbReference type="RefSeq" id="WP_020961871.1">
    <property type="nucleotide sequence ID" value="NZ_CP007493.1"/>
</dbReference>
<feature type="transmembrane region" description="Helical" evidence="6">
    <location>
        <begin position="396"/>
        <end position="418"/>
    </location>
</feature>
<sequence length="427" mass="46559">MAGKAPKVRIVTFSLALFVLFYFMGYYMLNPILKTLHEEGLIPGKTEVEWRFNAGLIATILQGTGLVLSFVWGILADKIGRRQILFLLGITMGIGLLLVSTARSYTELLLYFVLFGLGYVGVGPVIYAFISDALPSQSRGKGYAAYYVSSVLAMILGLIVAGVLLQWRTAYLVSGLATFIFAVILFISSRGITIGYSEKKAEEVKKYSLREALPSLKKKTVLLILLMIIPWTIPWGMLSIWSIDYISTKWGVPTGTASLIIAAATASIALGHIIGGTLSDRLVSRGDTSGRAKISIIGVAVGYIAMLLMLIYPYPYGDTSISALFLPALLAVGGMMFTTFAYPNINSVLSDVIIPEHRGTIFAFYSVLNNLGWTLGPTVYTLLLSTFANTMGQIQAMTSAAVLIVSLWLIALLCWIGIYRSYPKEKL</sequence>
<feature type="transmembrane region" description="Helical" evidence="6">
    <location>
        <begin position="142"/>
        <end position="164"/>
    </location>
</feature>
<feature type="transmembrane region" description="Helical" evidence="6">
    <location>
        <begin position="362"/>
        <end position="384"/>
    </location>
</feature>
<feature type="transmembrane region" description="Helical" evidence="6">
    <location>
        <begin position="320"/>
        <end position="342"/>
    </location>
</feature>